<protein>
    <submittedName>
        <fullName evidence="1">Uncharacterized protein</fullName>
    </submittedName>
</protein>
<comment type="caution">
    <text evidence="1">The sequence shown here is derived from an EMBL/GenBank/DDBJ whole genome shotgun (WGS) entry which is preliminary data.</text>
</comment>
<evidence type="ECO:0000313" key="1">
    <source>
        <dbReference type="EMBL" id="KAK9717163.1"/>
    </source>
</evidence>
<dbReference type="Proteomes" id="UP001458880">
    <property type="component" value="Unassembled WGS sequence"/>
</dbReference>
<keyword evidence="2" id="KW-1185">Reference proteome</keyword>
<organism evidence="1 2">
    <name type="scientific">Popillia japonica</name>
    <name type="common">Japanese beetle</name>
    <dbReference type="NCBI Taxonomy" id="7064"/>
    <lineage>
        <taxon>Eukaryota</taxon>
        <taxon>Metazoa</taxon>
        <taxon>Ecdysozoa</taxon>
        <taxon>Arthropoda</taxon>
        <taxon>Hexapoda</taxon>
        <taxon>Insecta</taxon>
        <taxon>Pterygota</taxon>
        <taxon>Neoptera</taxon>
        <taxon>Endopterygota</taxon>
        <taxon>Coleoptera</taxon>
        <taxon>Polyphaga</taxon>
        <taxon>Scarabaeiformia</taxon>
        <taxon>Scarabaeidae</taxon>
        <taxon>Rutelinae</taxon>
        <taxon>Popillia</taxon>
    </lineage>
</organism>
<evidence type="ECO:0000313" key="2">
    <source>
        <dbReference type="Proteomes" id="UP001458880"/>
    </source>
</evidence>
<sequence>MEDKYKMKEIRNFYKDAKEIRKDHKGRTAHYKNKEENLIHDEKEVADRWREYFKELLNEPAPETEINSYSQTL</sequence>
<name>A0AAW1KFT0_POPJA</name>
<dbReference type="AlphaFoldDB" id="A0AAW1KFT0"/>
<proteinExistence type="predicted"/>
<dbReference type="EMBL" id="JASPKY010000246">
    <property type="protein sequence ID" value="KAK9717163.1"/>
    <property type="molecule type" value="Genomic_DNA"/>
</dbReference>
<accession>A0AAW1KFT0</accession>
<gene>
    <name evidence="1" type="ORF">QE152_g24330</name>
</gene>
<reference evidence="1 2" key="1">
    <citation type="journal article" date="2024" name="BMC Genomics">
        <title>De novo assembly and annotation of Popillia japonica's genome with initial clues to its potential as an invasive pest.</title>
        <authorList>
            <person name="Cucini C."/>
            <person name="Boschi S."/>
            <person name="Funari R."/>
            <person name="Cardaioli E."/>
            <person name="Iannotti N."/>
            <person name="Marturano G."/>
            <person name="Paoli F."/>
            <person name="Bruttini M."/>
            <person name="Carapelli A."/>
            <person name="Frati F."/>
            <person name="Nardi F."/>
        </authorList>
    </citation>
    <scope>NUCLEOTIDE SEQUENCE [LARGE SCALE GENOMIC DNA]</scope>
    <source>
        <strain evidence="1">DMR45628</strain>
    </source>
</reference>